<accession>I0YZK9</accession>
<keyword evidence="3" id="KW-1185">Reference proteome</keyword>
<dbReference type="RefSeq" id="XP_005648372.1">
    <property type="nucleotide sequence ID" value="XM_005648315.1"/>
</dbReference>
<feature type="region of interest" description="Disordered" evidence="1">
    <location>
        <begin position="304"/>
        <end position="348"/>
    </location>
</feature>
<organism evidence="2 3">
    <name type="scientific">Coccomyxa subellipsoidea (strain C-169)</name>
    <name type="common">Green microalga</name>
    <dbReference type="NCBI Taxonomy" id="574566"/>
    <lineage>
        <taxon>Eukaryota</taxon>
        <taxon>Viridiplantae</taxon>
        <taxon>Chlorophyta</taxon>
        <taxon>core chlorophytes</taxon>
        <taxon>Trebouxiophyceae</taxon>
        <taxon>Trebouxiophyceae incertae sedis</taxon>
        <taxon>Coccomyxaceae</taxon>
        <taxon>Coccomyxa</taxon>
        <taxon>Coccomyxa subellipsoidea</taxon>
    </lineage>
</organism>
<evidence type="ECO:0000256" key="1">
    <source>
        <dbReference type="SAM" id="MobiDB-lite"/>
    </source>
</evidence>
<sequence>MAENGTAGVEPKGLHMSLDALIKEKGPEKKGNQGRHRNDGFQNGAHRGRGGRGRGPSDQGGRGRGRFHGVHQQNWQGPQPGTLPFPPNAQRLVRVDTGAEMGNPGSGPVLLLPPEFLAQGGGAAFGQPMGFGPGPSFGQGMFPGPARRGPMGQPAAPERPKETCFTRVESGEVVVKLKGVEIVRVSAAGDITLDTGGSKRPEVFRALQGALGALGVRLTDLGNDQWSLSDGRSLTRFQDGVVLPGKGAVSAARAKLLQAHYKTPGAASAAAAATAASNAAAAAAGLIPSGPPGVPPGFNSAPNRYGMGTSEYQGDWQQGDYANGGRPGSGKTPPNVRRLQAQGRYNPY</sequence>
<proteinExistence type="predicted"/>
<comment type="caution">
    <text evidence="2">The sequence shown here is derived from an EMBL/GenBank/DDBJ whole genome shotgun (WGS) entry which is preliminary data.</text>
</comment>
<feature type="region of interest" description="Disordered" evidence="1">
    <location>
        <begin position="1"/>
        <end position="87"/>
    </location>
</feature>
<gene>
    <name evidence="2" type="ORF">COCSUDRAFT_65610</name>
</gene>
<evidence type="ECO:0000313" key="3">
    <source>
        <dbReference type="Proteomes" id="UP000007264"/>
    </source>
</evidence>
<name>I0YZK9_COCSC</name>
<dbReference type="AlphaFoldDB" id="I0YZK9"/>
<protein>
    <submittedName>
        <fullName evidence="2">Uncharacterized protein</fullName>
    </submittedName>
</protein>
<dbReference type="EMBL" id="AGSI01000006">
    <property type="protein sequence ID" value="EIE23828.1"/>
    <property type="molecule type" value="Genomic_DNA"/>
</dbReference>
<dbReference type="OrthoDB" id="568267at2759"/>
<evidence type="ECO:0000313" key="2">
    <source>
        <dbReference type="EMBL" id="EIE23828.1"/>
    </source>
</evidence>
<dbReference type="KEGG" id="csl:COCSUDRAFT_65610"/>
<reference evidence="2 3" key="1">
    <citation type="journal article" date="2012" name="Genome Biol.">
        <title>The genome of the polar eukaryotic microalga coccomyxa subellipsoidea reveals traits of cold adaptation.</title>
        <authorList>
            <person name="Blanc G."/>
            <person name="Agarkova I."/>
            <person name="Grimwood J."/>
            <person name="Kuo A."/>
            <person name="Brueggeman A."/>
            <person name="Dunigan D."/>
            <person name="Gurnon J."/>
            <person name="Ladunga I."/>
            <person name="Lindquist E."/>
            <person name="Lucas S."/>
            <person name="Pangilinan J."/>
            <person name="Proschold T."/>
            <person name="Salamov A."/>
            <person name="Schmutz J."/>
            <person name="Weeks D."/>
            <person name="Yamada T."/>
            <person name="Claverie J.M."/>
            <person name="Grigoriev I."/>
            <person name="Van Etten J."/>
            <person name="Lomsadze A."/>
            <person name="Borodovsky M."/>
        </authorList>
    </citation>
    <scope>NUCLEOTIDE SEQUENCE [LARGE SCALE GENOMIC DNA]</scope>
    <source>
        <strain evidence="2 3">C-169</strain>
    </source>
</reference>
<dbReference type="GeneID" id="17041825"/>
<feature type="compositionally biased region" description="Basic and acidic residues" evidence="1">
    <location>
        <begin position="21"/>
        <end position="39"/>
    </location>
</feature>
<dbReference type="Proteomes" id="UP000007264">
    <property type="component" value="Unassembled WGS sequence"/>
</dbReference>